<accession>A0A561UTS3</accession>
<feature type="transmembrane region" description="Helical" evidence="9">
    <location>
        <begin position="346"/>
        <end position="367"/>
    </location>
</feature>
<name>A0A561UTS3_9ACTN</name>
<feature type="transmembrane region" description="Helical" evidence="9">
    <location>
        <begin position="236"/>
        <end position="257"/>
    </location>
</feature>
<dbReference type="GO" id="GO:0009103">
    <property type="term" value="P:lipopolysaccharide biosynthetic process"/>
    <property type="evidence" value="ECO:0007669"/>
    <property type="project" value="UniProtKB-ARBA"/>
</dbReference>
<keyword evidence="4 10" id="KW-0808">Transferase</keyword>
<evidence type="ECO:0000313" key="11">
    <source>
        <dbReference type="Proteomes" id="UP000318186"/>
    </source>
</evidence>
<feature type="transmembrane region" description="Helical" evidence="9">
    <location>
        <begin position="285"/>
        <end position="305"/>
    </location>
</feature>
<dbReference type="PANTHER" id="PTHR33908">
    <property type="entry name" value="MANNOSYLTRANSFERASE YKCB-RELATED"/>
    <property type="match status" value="1"/>
</dbReference>
<dbReference type="EMBL" id="VIWW01000001">
    <property type="protein sequence ID" value="TWG02764.1"/>
    <property type="molecule type" value="Genomic_DNA"/>
</dbReference>
<dbReference type="Proteomes" id="UP000318186">
    <property type="component" value="Unassembled WGS sequence"/>
</dbReference>
<evidence type="ECO:0000256" key="5">
    <source>
        <dbReference type="ARBA" id="ARBA00022692"/>
    </source>
</evidence>
<feature type="transmembrane region" description="Helical" evidence="9">
    <location>
        <begin position="12"/>
        <end position="30"/>
    </location>
</feature>
<dbReference type="GO" id="GO:0005886">
    <property type="term" value="C:plasma membrane"/>
    <property type="evidence" value="ECO:0007669"/>
    <property type="project" value="UniProtKB-SubCell"/>
</dbReference>
<dbReference type="InterPro" id="IPR050297">
    <property type="entry name" value="LipidA_mod_glycosyltrf_83"/>
</dbReference>
<evidence type="ECO:0000256" key="6">
    <source>
        <dbReference type="ARBA" id="ARBA00022989"/>
    </source>
</evidence>
<evidence type="ECO:0000256" key="3">
    <source>
        <dbReference type="ARBA" id="ARBA00022676"/>
    </source>
</evidence>
<sequence length="511" mass="54424">MTSRAAVLRRGLPIWTVAALWTLALGLWGLSRQHSVWRDEAATWLVAVRPAGEIRHLLTHVDAVHGLYYLLMHGLFGWFGPSITTLRLPSVLATAVAAACVAVIGRRLAGPWAALGGGMVFGLLPAVQFHLQEGRPYALVAAGAGISTLLLVNLLQGRGRGTYWVAYGGTVLVCALLNWLSLLILPAHLVTLVRTRAGRGTWVRWAAASAAAAAGALPLILFSRSQSGQVAWIPPLTWHMLIGPAVLLTIGGLGALLDRPRKDPQWEGPSQESPSQEGPHREGRLSVAAVGLPLLAVPQLGLIGLSLVKPLFLDRYVLFSMLGLALLIGAGLETAVRAASPRIPGAARWLGPALIAVSVVALLPQALATRSPGSRVDDVLAMTADVRRLKGPGTAVLFVPAERRDTKLVSPDAFTGLRDIALTRSPQESGTLKGVEADPARIRGAMLAQRRILLVTDSPDVARPPAGRRDRVKAAVLKKYFTVVADERVRGRRVTLYERLGAARPSPGSAR</sequence>
<evidence type="ECO:0000256" key="9">
    <source>
        <dbReference type="SAM" id="Phobius"/>
    </source>
</evidence>
<keyword evidence="3 10" id="KW-0328">Glycosyltransferase</keyword>
<comment type="subcellular location">
    <subcellularLocation>
        <location evidence="1">Cell membrane</location>
        <topology evidence="1">Multi-pass membrane protein</topology>
    </subcellularLocation>
</comment>
<dbReference type="GO" id="GO:0016763">
    <property type="term" value="F:pentosyltransferase activity"/>
    <property type="evidence" value="ECO:0007669"/>
    <property type="project" value="TreeGrafter"/>
</dbReference>
<feature type="transmembrane region" description="Helical" evidence="9">
    <location>
        <begin position="137"/>
        <end position="155"/>
    </location>
</feature>
<evidence type="ECO:0000256" key="7">
    <source>
        <dbReference type="ARBA" id="ARBA00023136"/>
    </source>
</evidence>
<feature type="transmembrane region" description="Helical" evidence="9">
    <location>
        <begin position="112"/>
        <end position="131"/>
    </location>
</feature>
<dbReference type="RefSeq" id="WP_145763220.1">
    <property type="nucleotide sequence ID" value="NZ_VIWW01000001.1"/>
</dbReference>
<gene>
    <name evidence="10" type="ORF">FHX80_111175</name>
</gene>
<keyword evidence="2" id="KW-1003">Cell membrane</keyword>
<dbReference type="OrthoDB" id="5318634at2"/>
<evidence type="ECO:0000313" key="10">
    <source>
        <dbReference type="EMBL" id="TWG02764.1"/>
    </source>
</evidence>
<evidence type="ECO:0000256" key="2">
    <source>
        <dbReference type="ARBA" id="ARBA00022475"/>
    </source>
</evidence>
<feature type="transmembrane region" description="Helical" evidence="9">
    <location>
        <begin position="317"/>
        <end position="340"/>
    </location>
</feature>
<feature type="transmembrane region" description="Helical" evidence="9">
    <location>
        <begin position="205"/>
        <end position="224"/>
    </location>
</feature>
<dbReference type="GO" id="GO:0010041">
    <property type="term" value="P:response to iron(III) ion"/>
    <property type="evidence" value="ECO:0007669"/>
    <property type="project" value="TreeGrafter"/>
</dbReference>
<evidence type="ECO:0000256" key="1">
    <source>
        <dbReference type="ARBA" id="ARBA00004651"/>
    </source>
</evidence>
<keyword evidence="5 9" id="KW-0812">Transmembrane</keyword>
<protein>
    <submittedName>
        <fullName evidence="10">Mannosyltransferase</fullName>
    </submittedName>
</protein>
<proteinExistence type="predicted"/>
<organism evidence="10 11">
    <name type="scientific">Streptomyces brevispora</name>
    <dbReference type="NCBI Taxonomy" id="887462"/>
    <lineage>
        <taxon>Bacteria</taxon>
        <taxon>Bacillati</taxon>
        <taxon>Actinomycetota</taxon>
        <taxon>Actinomycetes</taxon>
        <taxon>Kitasatosporales</taxon>
        <taxon>Streptomycetaceae</taxon>
        <taxon>Streptomyces</taxon>
    </lineage>
</organism>
<feature type="transmembrane region" description="Helical" evidence="9">
    <location>
        <begin position="162"/>
        <end position="185"/>
    </location>
</feature>
<dbReference type="AlphaFoldDB" id="A0A561UTS3"/>
<keyword evidence="7 9" id="KW-0472">Membrane</keyword>
<feature type="region of interest" description="Disordered" evidence="8">
    <location>
        <begin position="261"/>
        <end position="282"/>
    </location>
</feature>
<reference evidence="10 11" key="1">
    <citation type="submission" date="2019-06" db="EMBL/GenBank/DDBJ databases">
        <title>Sequencing the genomes of 1000 actinobacteria strains.</title>
        <authorList>
            <person name="Klenk H.-P."/>
        </authorList>
    </citation>
    <scope>NUCLEOTIDE SEQUENCE [LARGE SCALE GENOMIC DNA]</scope>
    <source>
        <strain evidence="10 11">DSM 42059</strain>
    </source>
</reference>
<evidence type="ECO:0000256" key="4">
    <source>
        <dbReference type="ARBA" id="ARBA00022679"/>
    </source>
</evidence>
<comment type="caution">
    <text evidence="10">The sequence shown here is derived from an EMBL/GenBank/DDBJ whole genome shotgun (WGS) entry which is preliminary data.</text>
</comment>
<dbReference type="PANTHER" id="PTHR33908:SF3">
    <property type="entry name" value="UNDECAPRENYL PHOSPHATE-ALPHA-4-AMINO-4-DEOXY-L-ARABINOSE ARABINOSYL TRANSFERASE"/>
    <property type="match status" value="1"/>
</dbReference>
<keyword evidence="6 9" id="KW-1133">Transmembrane helix</keyword>
<feature type="transmembrane region" description="Helical" evidence="9">
    <location>
        <begin position="86"/>
        <end position="105"/>
    </location>
</feature>
<evidence type="ECO:0000256" key="8">
    <source>
        <dbReference type="SAM" id="MobiDB-lite"/>
    </source>
</evidence>